<comment type="caution">
    <text evidence="7">The sequence shown here is derived from an EMBL/GenBank/DDBJ whole genome shotgun (WGS) entry which is preliminary data.</text>
</comment>
<name>A0AAV5BNW9_ELECO</name>
<keyword evidence="3 5" id="KW-1133">Transmembrane helix</keyword>
<sequence>MEDNVGAAVPVSGGDKSMFLPFLAMFASLYLVGYFVVFRGWGPRRRPEAASCFSSLFHGTPAALPALRAVLSRHGAGSLALLAAPNTAGEAVVLDLSTAYFAVDLAHYLLFLPDEWALFVAHHVATLYVLATCRLVAGAGAHALLALEALAEATSAAQNAWTLAGMRRRDSPAADRVYDTLSLPFYAAYTVARAVLAPAWFVRMVRFYFSSVGGGALPAWAWVSWTVVIGAGILLSVMWVGNLWVAYFREDRRESSRLLDKNKQQ</sequence>
<feature type="transmembrane region" description="Helical" evidence="5">
    <location>
        <begin position="18"/>
        <end position="37"/>
    </location>
</feature>
<evidence type="ECO:0000259" key="6">
    <source>
        <dbReference type="SMART" id="SM00724"/>
    </source>
</evidence>
<keyword evidence="2 5" id="KW-0812">Transmembrane</keyword>
<evidence type="ECO:0000256" key="3">
    <source>
        <dbReference type="ARBA" id="ARBA00022989"/>
    </source>
</evidence>
<comment type="subcellular location">
    <subcellularLocation>
        <location evidence="1">Membrane</location>
        <topology evidence="1">Multi-pass membrane protein</topology>
    </subcellularLocation>
</comment>
<evidence type="ECO:0000256" key="5">
    <source>
        <dbReference type="SAM" id="Phobius"/>
    </source>
</evidence>
<protein>
    <recommendedName>
        <fullName evidence="6">TLC domain-containing protein</fullName>
    </recommendedName>
</protein>
<evidence type="ECO:0000256" key="1">
    <source>
        <dbReference type="ARBA" id="ARBA00004141"/>
    </source>
</evidence>
<proteinExistence type="predicted"/>
<reference evidence="7" key="1">
    <citation type="journal article" date="2018" name="DNA Res.">
        <title>Multiple hybrid de novo genome assembly of finger millet, an orphan allotetraploid crop.</title>
        <authorList>
            <person name="Hatakeyama M."/>
            <person name="Aluri S."/>
            <person name="Balachadran M.T."/>
            <person name="Sivarajan S.R."/>
            <person name="Patrignani A."/>
            <person name="Gruter S."/>
            <person name="Poveda L."/>
            <person name="Shimizu-Inatsugi R."/>
            <person name="Baeten J."/>
            <person name="Francoijs K.J."/>
            <person name="Nataraja K.N."/>
            <person name="Reddy Y.A.N."/>
            <person name="Phadnis S."/>
            <person name="Ravikumar R.L."/>
            <person name="Schlapbach R."/>
            <person name="Sreeman S.M."/>
            <person name="Shimizu K.K."/>
        </authorList>
    </citation>
    <scope>NUCLEOTIDE SEQUENCE</scope>
</reference>
<feature type="transmembrane region" description="Helical" evidence="5">
    <location>
        <begin position="177"/>
        <end position="202"/>
    </location>
</feature>
<keyword evidence="8" id="KW-1185">Reference proteome</keyword>
<evidence type="ECO:0000313" key="8">
    <source>
        <dbReference type="Proteomes" id="UP001054889"/>
    </source>
</evidence>
<dbReference type="EMBL" id="BQKI01000002">
    <property type="protein sequence ID" value="GJM87647.1"/>
    <property type="molecule type" value="Genomic_DNA"/>
</dbReference>
<feature type="domain" description="TLC" evidence="6">
    <location>
        <begin position="44"/>
        <end position="252"/>
    </location>
</feature>
<dbReference type="PANTHER" id="PTHR31766:SF5">
    <property type="entry name" value="STOREKEEPER PROTEIN, PUTATIVE, EXPRESSED-RELATED"/>
    <property type="match status" value="1"/>
</dbReference>
<organism evidence="7 8">
    <name type="scientific">Eleusine coracana subsp. coracana</name>
    <dbReference type="NCBI Taxonomy" id="191504"/>
    <lineage>
        <taxon>Eukaryota</taxon>
        <taxon>Viridiplantae</taxon>
        <taxon>Streptophyta</taxon>
        <taxon>Embryophyta</taxon>
        <taxon>Tracheophyta</taxon>
        <taxon>Spermatophyta</taxon>
        <taxon>Magnoliopsida</taxon>
        <taxon>Liliopsida</taxon>
        <taxon>Poales</taxon>
        <taxon>Poaceae</taxon>
        <taxon>PACMAD clade</taxon>
        <taxon>Chloridoideae</taxon>
        <taxon>Cynodonteae</taxon>
        <taxon>Eleusininae</taxon>
        <taxon>Eleusine</taxon>
    </lineage>
</organism>
<gene>
    <name evidence="7" type="primary">ga03623</name>
    <name evidence="7" type="ORF">PR202_ga03623</name>
</gene>
<dbReference type="InterPro" id="IPR006634">
    <property type="entry name" value="TLC-dom"/>
</dbReference>
<dbReference type="Pfam" id="PF03798">
    <property type="entry name" value="TRAM_LAG1_CLN8"/>
    <property type="match status" value="1"/>
</dbReference>
<dbReference type="PANTHER" id="PTHR31766">
    <property type="entry name" value="GLABROUS1 ENHANCER-BINDING PROTEIN-LIKE 2"/>
    <property type="match status" value="1"/>
</dbReference>
<evidence type="ECO:0000256" key="4">
    <source>
        <dbReference type="ARBA" id="ARBA00023136"/>
    </source>
</evidence>
<evidence type="ECO:0000256" key="2">
    <source>
        <dbReference type="ARBA" id="ARBA00022692"/>
    </source>
</evidence>
<dbReference type="SMART" id="SM00724">
    <property type="entry name" value="TLC"/>
    <property type="match status" value="1"/>
</dbReference>
<evidence type="ECO:0000313" key="7">
    <source>
        <dbReference type="EMBL" id="GJM87647.1"/>
    </source>
</evidence>
<dbReference type="AlphaFoldDB" id="A0AAV5BNW9"/>
<reference evidence="7" key="2">
    <citation type="submission" date="2021-12" db="EMBL/GenBank/DDBJ databases">
        <title>Resequencing data analysis of finger millet.</title>
        <authorList>
            <person name="Hatakeyama M."/>
            <person name="Aluri S."/>
            <person name="Balachadran M.T."/>
            <person name="Sivarajan S.R."/>
            <person name="Poveda L."/>
            <person name="Shimizu-Inatsugi R."/>
            <person name="Schlapbach R."/>
            <person name="Sreeman S.M."/>
            <person name="Shimizu K.K."/>
        </authorList>
    </citation>
    <scope>NUCLEOTIDE SEQUENCE</scope>
</reference>
<feature type="transmembrane region" description="Helical" evidence="5">
    <location>
        <begin position="222"/>
        <end position="247"/>
    </location>
</feature>
<dbReference type="Proteomes" id="UP001054889">
    <property type="component" value="Unassembled WGS sequence"/>
</dbReference>
<keyword evidence="4 5" id="KW-0472">Membrane</keyword>
<accession>A0AAV5BNW9</accession>
<dbReference type="GO" id="GO:0016020">
    <property type="term" value="C:membrane"/>
    <property type="evidence" value="ECO:0007669"/>
    <property type="project" value="UniProtKB-SubCell"/>
</dbReference>
<dbReference type="InterPro" id="IPR040327">
    <property type="entry name" value="At5g14285-like"/>
</dbReference>